<dbReference type="AlphaFoldDB" id="A0A550CLP2"/>
<proteinExistence type="predicted"/>
<dbReference type="STRING" id="97359.A0A550CLP2"/>
<evidence type="ECO:0000313" key="2">
    <source>
        <dbReference type="EMBL" id="TRM65678.1"/>
    </source>
</evidence>
<sequence>MPSVNVIIHALRRATWVSWRSSSAPSGQAAAVLCGRLLRAHRSRRGKRRRNKTEWATLIMEKRWRWPELEGVLKERRDWSEQASEVHPVDAKEAFLLLGPDGSNLKSLSVRYNVHLSFSSRPMYVKAEGYKGSVDQLRESIKEFREGIIEDTFSLPIRQPVSDDLLHRISKRVGAFLQNERPGVIRITYVAGQQHTLAQAQRLLARRVCETEGTSQTSVLAYAPADINSLKPLSMFPQAYSLYPFLAQRSTLQTLNVSGAFRVRKVGDWLHVHGSEEVERTGGLSRRKGKNIGLDQDHHDIREALMQALPGDIPEGMQRKISASTGHILFTRPPAKISTLVPPLTGTWSLDSFVKWVKDNRAPHIFCSDLPSPLQTAVPRQQDQLHRLIYQAVDPESEGHFISVEALMQNTEQAEQHELEDGETAAPPNKLSVSCTSGVERQLPIMLPDRPLDIRFSVADSRNLSTEQLPKELQHYLADLNAFIFEGGDRQRPITPLIVQHEGRAYVVHSSQSVGRSVVPITHRVFTSDDPKDTDTCATKERVLDLEGAERANVCRVEVARWDEDEEWEMFLRTCDRLTCPPMPQPLAGRKLHV</sequence>
<dbReference type="InterPro" id="IPR048401">
    <property type="entry name" value="SLS1_C"/>
</dbReference>
<feature type="domain" description="SLS1 C-terminal" evidence="1">
    <location>
        <begin position="317"/>
        <end position="482"/>
    </location>
</feature>
<evidence type="ECO:0000259" key="1">
    <source>
        <dbReference type="Pfam" id="PF20778"/>
    </source>
</evidence>
<evidence type="ECO:0000313" key="3">
    <source>
        <dbReference type="Proteomes" id="UP000320762"/>
    </source>
</evidence>
<reference evidence="2 3" key="1">
    <citation type="journal article" date="2019" name="New Phytol.">
        <title>Comparative genomics reveals unique wood-decay strategies and fruiting body development in the Schizophyllaceae.</title>
        <authorList>
            <person name="Almasi E."/>
            <person name="Sahu N."/>
            <person name="Krizsan K."/>
            <person name="Balint B."/>
            <person name="Kovacs G.M."/>
            <person name="Kiss B."/>
            <person name="Cseklye J."/>
            <person name="Drula E."/>
            <person name="Henrissat B."/>
            <person name="Nagy I."/>
            <person name="Chovatia M."/>
            <person name="Adam C."/>
            <person name="LaButti K."/>
            <person name="Lipzen A."/>
            <person name="Riley R."/>
            <person name="Grigoriev I.V."/>
            <person name="Nagy L.G."/>
        </authorList>
    </citation>
    <scope>NUCLEOTIDE SEQUENCE [LARGE SCALE GENOMIC DNA]</scope>
    <source>
        <strain evidence="2 3">NL-1724</strain>
    </source>
</reference>
<dbReference type="Pfam" id="PF20778">
    <property type="entry name" value="SLS1_C"/>
    <property type="match status" value="1"/>
</dbReference>
<dbReference type="Proteomes" id="UP000320762">
    <property type="component" value="Unassembled WGS sequence"/>
</dbReference>
<gene>
    <name evidence="2" type="ORF">BD626DRAFT_427196</name>
</gene>
<keyword evidence="3" id="KW-1185">Reference proteome</keyword>
<comment type="caution">
    <text evidence="2">The sequence shown here is derived from an EMBL/GenBank/DDBJ whole genome shotgun (WGS) entry which is preliminary data.</text>
</comment>
<dbReference type="OrthoDB" id="3362817at2759"/>
<name>A0A550CLP2_9AGAR</name>
<protein>
    <recommendedName>
        <fullName evidence="1">SLS1 C-terminal domain-containing protein</fullName>
    </recommendedName>
</protein>
<dbReference type="EMBL" id="VDMD01000004">
    <property type="protein sequence ID" value="TRM65678.1"/>
    <property type="molecule type" value="Genomic_DNA"/>
</dbReference>
<organism evidence="2 3">
    <name type="scientific">Schizophyllum amplum</name>
    <dbReference type="NCBI Taxonomy" id="97359"/>
    <lineage>
        <taxon>Eukaryota</taxon>
        <taxon>Fungi</taxon>
        <taxon>Dikarya</taxon>
        <taxon>Basidiomycota</taxon>
        <taxon>Agaricomycotina</taxon>
        <taxon>Agaricomycetes</taxon>
        <taxon>Agaricomycetidae</taxon>
        <taxon>Agaricales</taxon>
        <taxon>Schizophyllaceae</taxon>
        <taxon>Schizophyllum</taxon>
    </lineage>
</organism>
<accession>A0A550CLP2</accession>